<accession>A0A9X3BFQ1</accession>
<keyword evidence="8" id="KW-1185">Reference proteome</keyword>
<dbReference type="PANTHER" id="PTHR42770">
    <property type="entry name" value="AMINO ACID TRANSPORTER-RELATED"/>
    <property type="match status" value="1"/>
</dbReference>
<keyword evidence="2" id="KW-1003">Cell membrane</keyword>
<keyword evidence="4 6" id="KW-1133">Transmembrane helix</keyword>
<organism evidence="7 8">
    <name type="scientific">Paraflavisolibacter caeni</name>
    <dbReference type="NCBI Taxonomy" id="2982496"/>
    <lineage>
        <taxon>Bacteria</taxon>
        <taxon>Pseudomonadati</taxon>
        <taxon>Bacteroidota</taxon>
        <taxon>Chitinophagia</taxon>
        <taxon>Chitinophagales</taxon>
        <taxon>Chitinophagaceae</taxon>
        <taxon>Paraflavisolibacter</taxon>
    </lineage>
</organism>
<name>A0A9X3BFQ1_9BACT</name>
<dbReference type="Pfam" id="PF13520">
    <property type="entry name" value="AA_permease_2"/>
    <property type="match status" value="1"/>
</dbReference>
<feature type="transmembrane region" description="Helical" evidence="6">
    <location>
        <begin position="193"/>
        <end position="213"/>
    </location>
</feature>
<evidence type="ECO:0000256" key="1">
    <source>
        <dbReference type="ARBA" id="ARBA00004651"/>
    </source>
</evidence>
<dbReference type="GO" id="GO:0022857">
    <property type="term" value="F:transmembrane transporter activity"/>
    <property type="evidence" value="ECO:0007669"/>
    <property type="project" value="InterPro"/>
</dbReference>
<evidence type="ECO:0000256" key="3">
    <source>
        <dbReference type="ARBA" id="ARBA00022692"/>
    </source>
</evidence>
<gene>
    <name evidence="7" type="ORF">OCK74_09680</name>
</gene>
<reference evidence="7" key="2">
    <citation type="submission" date="2023-04" db="EMBL/GenBank/DDBJ databases">
        <title>Paracnuella aquatica gen. nov., sp. nov., a member of the family Chitinophagaceae isolated from a hot spring.</title>
        <authorList>
            <person name="Wang C."/>
        </authorList>
    </citation>
    <scope>NUCLEOTIDE SEQUENCE</scope>
    <source>
        <strain evidence="7">LB-8</strain>
    </source>
</reference>
<feature type="transmembrane region" description="Helical" evidence="6">
    <location>
        <begin position="123"/>
        <end position="143"/>
    </location>
</feature>
<feature type="transmembrane region" description="Helical" evidence="6">
    <location>
        <begin position="414"/>
        <end position="435"/>
    </location>
</feature>
<dbReference type="InterPro" id="IPR002293">
    <property type="entry name" value="AA/rel_permease1"/>
</dbReference>
<feature type="transmembrane region" description="Helical" evidence="6">
    <location>
        <begin position="15"/>
        <end position="37"/>
    </location>
</feature>
<proteinExistence type="predicted"/>
<comment type="caution">
    <text evidence="7">The sequence shown here is derived from an EMBL/GenBank/DDBJ whole genome shotgun (WGS) entry which is preliminary data.</text>
</comment>
<reference evidence="7" key="1">
    <citation type="submission" date="2022-09" db="EMBL/GenBank/DDBJ databases">
        <authorList>
            <person name="Yuan C."/>
            <person name="Ke Z."/>
        </authorList>
    </citation>
    <scope>NUCLEOTIDE SEQUENCE</scope>
    <source>
        <strain evidence="7">LB-8</strain>
    </source>
</reference>
<dbReference type="PIRSF" id="PIRSF006060">
    <property type="entry name" value="AA_transporter"/>
    <property type="match status" value="1"/>
</dbReference>
<dbReference type="InterPro" id="IPR050367">
    <property type="entry name" value="APC_superfamily"/>
</dbReference>
<feature type="transmembrane region" description="Helical" evidence="6">
    <location>
        <begin position="234"/>
        <end position="259"/>
    </location>
</feature>
<dbReference type="Proteomes" id="UP001155483">
    <property type="component" value="Unassembled WGS sequence"/>
</dbReference>
<evidence type="ECO:0000313" key="8">
    <source>
        <dbReference type="Proteomes" id="UP001155483"/>
    </source>
</evidence>
<keyword evidence="5 6" id="KW-0472">Membrane</keyword>
<feature type="transmembrane region" description="Helical" evidence="6">
    <location>
        <begin position="279"/>
        <end position="301"/>
    </location>
</feature>
<evidence type="ECO:0000256" key="6">
    <source>
        <dbReference type="SAM" id="Phobius"/>
    </source>
</evidence>
<dbReference type="GO" id="GO:0005886">
    <property type="term" value="C:plasma membrane"/>
    <property type="evidence" value="ECO:0007669"/>
    <property type="project" value="UniProtKB-SubCell"/>
</dbReference>
<dbReference type="AlphaFoldDB" id="A0A9X3BFQ1"/>
<feature type="transmembrane region" description="Helical" evidence="6">
    <location>
        <begin position="354"/>
        <end position="377"/>
    </location>
</feature>
<protein>
    <submittedName>
        <fullName evidence="7">Amino acid permease</fullName>
    </submittedName>
</protein>
<dbReference type="RefSeq" id="WP_279296824.1">
    <property type="nucleotide sequence ID" value="NZ_JAOTIF010000005.1"/>
</dbReference>
<feature type="transmembrane region" description="Helical" evidence="6">
    <location>
        <begin position="328"/>
        <end position="348"/>
    </location>
</feature>
<feature type="transmembrane region" description="Helical" evidence="6">
    <location>
        <begin position="389"/>
        <end position="408"/>
    </location>
</feature>
<dbReference type="PANTHER" id="PTHR42770:SF7">
    <property type="entry name" value="MEMBRANE PROTEIN"/>
    <property type="match status" value="1"/>
</dbReference>
<evidence type="ECO:0000256" key="4">
    <source>
        <dbReference type="ARBA" id="ARBA00022989"/>
    </source>
</evidence>
<feature type="transmembrane region" description="Helical" evidence="6">
    <location>
        <begin position="89"/>
        <end position="117"/>
    </location>
</feature>
<feature type="transmembrane region" description="Helical" evidence="6">
    <location>
        <begin position="155"/>
        <end position="173"/>
    </location>
</feature>
<evidence type="ECO:0000313" key="7">
    <source>
        <dbReference type="EMBL" id="MCU7549384.1"/>
    </source>
</evidence>
<keyword evidence="3 6" id="KW-0812">Transmembrane</keyword>
<evidence type="ECO:0000256" key="2">
    <source>
        <dbReference type="ARBA" id="ARBA00022475"/>
    </source>
</evidence>
<evidence type="ECO:0000256" key="5">
    <source>
        <dbReference type="ARBA" id="ARBA00023136"/>
    </source>
</evidence>
<comment type="subcellular location">
    <subcellularLocation>
        <location evidence="1">Cell membrane</location>
        <topology evidence="1">Multi-pass membrane protein</topology>
    </subcellularLocation>
</comment>
<sequence>MVHLERRLGLRQATAINMIDMVGIGPFITLPMVISMINGPFFLYAWITGAALSFIDAMVWSELGAAFPRAGGSYNFLKEAYGKASAGKLMSFLFIWQTMIQAPLVIASAAIGFASYFNFLVPLTPLTTKLVSGSVVALIVILLYRKIDKIGKISVLLWIGVLLTLLWIIGAGMAHGNFLQPVRHMNDGLNVDYAFIALLGAANVKSIYSYLGYYNVCHLGGEITHPAKNIPRSMFLSIAGIATLYLLMNVSVVSVIPWQHAKESQFVLSAFMETLAGHTAAQILTCLILWVAFASVFSATLGYSRIPYAAAVDGAFFKIFARLHPTKHFPYISLLYLGGVAFLFSLLFKLGDVISAILSMRILVQFIGQAVGLLLLSKNKVRAKFPYKMPLFPVPVYLAIMMWAGIFVSTSKKIMITGLVTLSIGTLVYFIMARLKREWPFELKK</sequence>
<feature type="transmembrane region" description="Helical" evidence="6">
    <location>
        <begin position="43"/>
        <end position="68"/>
    </location>
</feature>
<dbReference type="Gene3D" id="1.20.1740.10">
    <property type="entry name" value="Amino acid/polyamine transporter I"/>
    <property type="match status" value="1"/>
</dbReference>
<dbReference type="EMBL" id="JAOTIF010000005">
    <property type="protein sequence ID" value="MCU7549384.1"/>
    <property type="molecule type" value="Genomic_DNA"/>
</dbReference>